<evidence type="ECO:0000313" key="2">
    <source>
        <dbReference type="Proteomes" id="UP000777440"/>
    </source>
</evidence>
<dbReference type="RefSeq" id="WP_220338532.1">
    <property type="nucleotide sequence ID" value="NZ_JAEUAX010000001.1"/>
</dbReference>
<comment type="caution">
    <text evidence="1">The sequence shown here is derived from an EMBL/GenBank/DDBJ whole genome shotgun (WGS) entry which is preliminary data.</text>
</comment>
<evidence type="ECO:0000313" key="1">
    <source>
        <dbReference type="EMBL" id="MBW9108403.1"/>
    </source>
</evidence>
<protein>
    <submittedName>
        <fullName evidence="1">Uncharacterized protein</fullName>
    </submittedName>
</protein>
<gene>
    <name evidence="1" type="ORF">JNB61_01305</name>
</gene>
<keyword evidence="2" id="KW-1185">Reference proteome</keyword>
<dbReference type="Proteomes" id="UP000777440">
    <property type="component" value="Unassembled WGS sequence"/>
</dbReference>
<organism evidence="1 2">
    <name type="scientific">Microbacterium ureisolvens</name>
    <dbReference type="NCBI Taxonomy" id="2781186"/>
    <lineage>
        <taxon>Bacteria</taxon>
        <taxon>Bacillati</taxon>
        <taxon>Actinomycetota</taxon>
        <taxon>Actinomycetes</taxon>
        <taxon>Micrococcales</taxon>
        <taxon>Microbacteriaceae</taxon>
        <taxon>Microbacterium</taxon>
    </lineage>
</organism>
<dbReference type="EMBL" id="JAEUAX010000001">
    <property type="protein sequence ID" value="MBW9108403.1"/>
    <property type="molecule type" value="Genomic_DNA"/>
</dbReference>
<sequence length="87" mass="9574">MSAVVETRTSGTPPIASRRRVRLVAAAPSLWRVLEPGGRVIGHLQEIAQAGSVRFRARRYNPAAHAFRDLGDFWSADDAVECLVFGR</sequence>
<accession>A0ABS7HVW3</accession>
<reference evidence="1 2" key="1">
    <citation type="journal article" date="2021" name="MBio">
        <title>Poor Competitiveness of Bradyrhizobium in Pigeon Pea Root Colonization in Indian Soils.</title>
        <authorList>
            <person name="Chalasani D."/>
            <person name="Basu A."/>
            <person name="Pullabhotla S.V.S.R.N."/>
            <person name="Jorrin B."/>
            <person name="Neal A.L."/>
            <person name="Poole P.S."/>
            <person name="Podile A.R."/>
            <person name="Tkacz A."/>
        </authorList>
    </citation>
    <scope>NUCLEOTIDE SEQUENCE [LARGE SCALE GENOMIC DNA]</scope>
    <source>
        <strain evidence="1 2">HU12</strain>
    </source>
</reference>
<name>A0ABS7HVW3_9MICO</name>
<proteinExistence type="predicted"/>